<dbReference type="STRING" id="2070753.A0A3A2Z380"/>
<dbReference type="Proteomes" id="UP000266188">
    <property type="component" value="Unassembled WGS sequence"/>
</dbReference>
<evidence type="ECO:0000313" key="2">
    <source>
        <dbReference type="EMBL" id="RJE17316.1"/>
    </source>
</evidence>
<dbReference type="EMBL" id="MVGC01001175">
    <property type="protein sequence ID" value="RJE17316.1"/>
    <property type="molecule type" value="Genomic_DNA"/>
</dbReference>
<evidence type="ECO:0000313" key="3">
    <source>
        <dbReference type="Proteomes" id="UP000266188"/>
    </source>
</evidence>
<comment type="caution">
    <text evidence="2">The sequence shown here is derived from an EMBL/GenBank/DDBJ whole genome shotgun (WGS) entry which is preliminary data.</text>
</comment>
<feature type="non-terminal residue" evidence="2">
    <location>
        <position position="115"/>
    </location>
</feature>
<keyword evidence="3" id="KW-1185">Reference proteome</keyword>
<sequence length="115" mass="13153">YSPDERIADDEEWQESAQIIQSATSGLNFFHPFTISTPELPFPDPSTVPEPAPATPRAQGAAEQAPQHLDTLQPPSRMRTLHRRVSTDPTHAQSLLNDDWRRYIEEWNEHTIHET</sequence>
<feature type="region of interest" description="Disordered" evidence="1">
    <location>
        <begin position="35"/>
        <end position="90"/>
    </location>
</feature>
<accession>A0A3A2Z380</accession>
<evidence type="ECO:0000256" key="1">
    <source>
        <dbReference type="SAM" id="MobiDB-lite"/>
    </source>
</evidence>
<name>A0A3A2Z380_9EURO</name>
<protein>
    <submittedName>
        <fullName evidence="2">Uncharacterized protein</fullName>
    </submittedName>
</protein>
<reference evidence="3" key="1">
    <citation type="submission" date="2017-02" db="EMBL/GenBank/DDBJ databases">
        <authorList>
            <person name="Tafer H."/>
            <person name="Lopandic K."/>
        </authorList>
    </citation>
    <scope>NUCLEOTIDE SEQUENCE [LARGE SCALE GENOMIC DNA]</scope>
    <source>
        <strain evidence="3">CBS 366.77</strain>
    </source>
</reference>
<organism evidence="2 3">
    <name type="scientific">Aspergillus sclerotialis</name>
    <dbReference type="NCBI Taxonomy" id="2070753"/>
    <lineage>
        <taxon>Eukaryota</taxon>
        <taxon>Fungi</taxon>
        <taxon>Dikarya</taxon>
        <taxon>Ascomycota</taxon>
        <taxon>Pezizomycotina</taxon>
        <taxon>Eurotiomycetes</taxon>
        <taxon>Eurotiomycetidae</taxon>
        <taxon>Eurotiales</taxon>
        <taxon>Aspergillaceae</taxon>
        <taxon>Aspergillus</taxon>
        <taxon>Aspergillus subgen. Polypaecilum</taxon>
    </lineage>
</organism>
<dbReference type="AlphaFoldDB" id="A0A3A2Z380"/>
<proteinExistence type="predicted"/>
<feature type="non-terminal residue" evidence="2">
    <location>
        <position position="1"/>
    </location>
</feature>
<gene>
    <name evidence="2" type="ORF">PHISCL_10347</name>
</gene>
<feature type="compositionally biased region" description="Pro residues" evidence="1">
    <location>
        <begin position="40"/>
        <end position="54"/>
    </location>
</feature>